<name>A0A7D4UPD8_9SPHI</name>
<keyword evidence="1" id="KW-0472">Membrane</keyword>
<protein>
    <submittedName>
        <fullName evidence="2">Uncharacterized protein</fullName>
    </submittedName>
</protein>
<reference evidence="2 3" key="1">
    <citation type="submission" date="2020-05" db="EMBL/GenBank/DDBJ databases">
        <title>Mucilaginibacter mali sp. nov.</title>
        <authorList>
            <person name="Kim H.S."/>
            <person name="Lee K.C."/>
            <person name="Suh M.K."/>
            <person name="Kim J.-S."/>
            <person name="Han K.-I."/>
            <person name="Eom M.K."/>
            <person name="Shin Y.K."/>
            <person name="Lee J.-S."/>
        </authorList>
    </citation>
    <scope>NUCLEOTIDE SEQUENCE [LARGE SCALE GENOMIC DNA]</scope>
    <source>
        <strain evidence="2 3">G2-14</strain>
    </source>
</reference>
<keyword evidence="1" id="KW-0812">Transmembrane</keyword>
<evidence type="ECO:0000313" key="2">
    <source>
        <dbReference type="EMBL" id="QKJ33001.1"/>
    </source>
</evidence>
<dbReference type="RefSeq" id="WP_173417646.1">
    <property type="nucleotide sequence ID" value="NZ_CP054139.1"/>
</dbReference>
<feature type="transmembrane region" description="Helical" evidence="1">
    <location>
        <begin position="94"/>
        <end position="113"/>
    </location>
</feature>
<accession>A0A7D4UPD8</accession>
<dbReference type="EMBL" id="CP054139">
    <property type="protein sequence ID" value="QKJ33001.1"/>
    <property type="molecule type" value="Genomic_DNA"/>
</dbReference>
<sequence length="114" mass="12553">MEQTISASRWPTQSGQKINLQNLHQKFNAFCDSQAGNRTAWFLFALVFQGVFFLPLPAVLIYYFDAPVAVLAITLGLFFANIIAGMGGAGIRTLLGFFAASLVTNLLMFILFLL</sequence>
<keyword evidence="3" id="KW-1185">Reference proteome</keyword>
<dbReference type="Proteomes" id="UP000505355">
    <property type="component" value="Chromosome"/>
</dbReference>
<proteinExistence type="predicted"/>
<feature type="transmembrane region" description="Helical" evidence="1">
    <location>
        <begin position="69"/>
        <end position="87"/>
    </location>
</feature>
<evidence type="ECO:0000256" key="1">
    <source>
        <dbReference type="SAM" id="Phobius"/>
    </source>
</evidence>
<dbReference type="AlphaFoldDB" id="A0A7D4UPD8"/>
<evidence type="ECO:0000313" key="3">
    <source>
        <dbReference type="Proteomes" id="UP000505355"/>
    </source>
</evidence>
<gene>
    <name evidence="2" type="ORF">HQ865_25700</name>
</gene>
<feature type="transmembrane region" description="Helical" evidence="1">
    <location>
        <begin position="40"/>
        <end position="63"/>
    </location>
</feature>
<dbReference type="KEGG" id="mmab:HQ865_25700"/>
<keyword evidence="1" id="KW-1133">Transmembrane helix</keyword>
<organism evidence="2 3">
    <name type="scientific">Mucilaginibacter mali</name>
    <dbReference type="NCBI Taxonomy" id="2740462"/>
    <lineage>
        <taxon>Bacteria</taxon>
        <taxon>Pseudomonadati</taxon>
        <taxon>Bacteroidota</taxon>
        <taxon>Sphingobacteriia</taxon>
        <taxon>Sphingobacteriales</taxon>
        <taxon>Sphingobacteriaceae</taxon>
        <taxon>Mucilaginibacter</taxon>
    </lineage>
</organism>